<dbReference type="InterPro" id="IPR011009">
    <property type="entry name" value="Kinase-like_dom_sf"/>
</dbReference>
<keyword evidence="1" id="KW-0418">Kinase</keyword>
<organism evidence="1 2">
    <name type="scientific">Flavobacterium endophyticum</name>
    <dbReference type="NCBI Taxonomy" id="1540163"/>
    <lineage>
        <taxon>Bacteria</taxon>
        <taxon>Pseudomonadati</taxon>
        <taxon>Bacteroidota</taxon>
        <taxon>Flavobacteriia</taxon>
        <taxon>Flavobacteriales</taxon>
        <taxon>Flavobacteriaceae</taxon>
        <taxon>Flavobacterium</taxon>
    </lineage>
</organism>
<accession>A0A495MJ05</accession>
<keyword evidence="2" id="KW-1185">Reference proteome</keyword>
<dbReference type="AlphaFoldDB" id="A0A495MJ05"/>
<proteinExistence type="predicted"/>
<dbReference type="OrthoDB" id="9773772at2"/>
<gene>
    <name evidence="1" type="ORF">CLV94_0390</name>
</gene>
<dbReference type="Pfam" id="PF06293">
    <property type="entry name" value="Kdo"/>
    <property type="match status" value="1"/>
</dbReference>
<dbReference type="RefSeq" id="WP_121374771.1">
    <property type="nucleotide sequence ID" value="NZ_RBLC01000001.1"/>
</dbReference>
<dbReference type="SUPFAM" id="SSF56112">
    <property type="entry name" value="Protein kinase-like (PK-like)"/>
    <property type="match status" value="1"/>
</dbReference>
<dbReference type="EMBL" id="RBLC01000001">
    <property type="protein sequence ID" value="RKS25360.1"/>
    <property type="molecule type" value="Genomic_DNA"/>
</dbReference>
<comment type="caution">
    <text evidence="1">The sequence shown here is derived from an EMBL/GenBank/DDBJ whole genome shotgun (WGS) entry which is preliminary data.</text>
</comment>
<evidence type="ECO:0000313" key="2">
    <source>
        <dbReference type="Proteomes" id="UP000277579"/>
    </source>
</evidence>
<dbReference type="GO" id="GO:0016301">
    <property type="term" value="F:kinase activity"/>
    <property type="evidence" value="ECO:0007669"/>
    <property type="project" value="UniProtKB-KW"/>
</dbReference>
<evidence type="ECO:0000313" key="1">
    <source>
        <dbReference type="EMBL" id="RKS25360.1"/>
    </source>
</evidence>
<name>A0A495MJ05_9FLAO</name>
<reference evidence="1 2" key="1">
    <citation type="submission" date="2018-10" db="EMBL/GenBank/DDBJ databases">
        <title>Genomic Encyclopedia of Archaeal and Bacterial Type Strains, Phase II (KMG-II): from individual species to whole genera.</title>
        <authorList>
            <person name="Goeker M."/>
        </authorList>
    </citation>
    <scope>NUCLEOTIDE SEQUENCE [LARGE SCALE GENOMIC DNA]</scope>
    <source>
        <strain evidence="1 2">DSM 29537</strain>
    </source>
</reference>
<sequence>MHEVYNPKFLYQKEAIKDCIANFEAKGILFVDGKRNKIRLFEIEGITLNVKSFKIPNFINQVAYKFFRRSKARRSFEFANILLEKGIGTPQPIAYFENFKNVLYDSYYISEQLEADLTFRELTTDLNYPDHEMILRQFTQFSFNLHENGIEFLDHTPGNTLIKKRTEGKYDFFLVDLNRMQFHKSMTLKQRIVNLSKLTPKRELVEVMSDEYAKLYGKPYEEILEMMISETESFRNRFYRKKRIKKRLLFWK</sequence>
<dbReference type="Proteomes" id="UP000277579">
    <property type="component" value="Unassembled WGS sequence"/>
</dbReference>
<keyword evidence="1" id="KW-0808">Transferase</keyword>
<protein>
    <submittedName>
        <fullName evidence="1">Lipopolysaccharide kinase (Kdo/WaaP) family protein</fullName>
    </submittedName>
</protein>